<dbReference type="InterPro" id="IPR051462">
    <property type="entry name" value="CBS_domain-containing"/>
</dbReference>
<evidence type="ECO:0000313" key="5">
    <source>
        <dbReference type="Proteomes" id="UP000535501"/>
    </source>
</evidence>
<dbReference type="SUPFAM" id="SSF54631">
    <property type="entry name" value="CBS-domain pair"/>
    <property type="match status" value="1"/>
</dbReference>
<dbReference type="InterPro" id="IPR046342">
    <property type="entry name" value="CBS_dom_sf"/>
</dbReference>
<keyword evidence="2" id="KW-0129">CBS domain</keyword>
<proteinExistence type="predicted"/>
<sequence>MLVEKITPVARERLLTVRQDAPLIEAARLLRDGRSDLVVVCGADGLLTGVVTKSDVVAQISQCLGASCTTGISSVMTRDVTSCRQNDWLHDIWAVMKERQLKNVPITDDASRPIGILNARDALQALMQEVEQEEVLLREYVMCVGYR</sequence>
<reference evidence="4 5" key="1">
    <citation type="submission" date="2020-08" db="EMBL/GenBank/DDBJ databases">
        <title>Genomic Encyclopedia of Type Strains, Phase IV (KMG-IV): sequencing the most valuable type-strain genomes for metagenomic binning, comparative biology and taxonomic classification.</title>
        <authorList>
            <person name="Goeker M."/>
        </authorList>
    </citation>
    <scope>NUCLEOTIDE SEQUENCE [LARGE SCALE GENOMIC DNA]</scope>
    <source>
        <strain evidence="4 5">DSM 102134</strain>
    </source>
</reference>
<gene>
    <name evidence="4" type="ORF">HNQ75_004486</name>
</gene>
<evidence type="ECO:0000256" key="1">
    <source>
        <dbReference type="ARBA" id="ARBA00022737"/>
    </source>
</evidence>
<dbReference type="EMBL" id="JACHEJ010000035">
    <property type="protein sequence ID" value="MBB6182497.1"/>
    <property type="molecule type" value="Genomic_DNA"/>
</dbReference>
<keyword evidence="1" id="KW-0677">Repeat</keyword>
<dbReference type="SMART" id="SM00116">
    <property type="entry name" value="CBS"/>
    <property type="match status" value="2"/>
</dbReference>
<feature type="domain" description="CBS" evidence="3">
    <location>
        <begin position="76"/>
        <end position="133"/>
    </location>
</feature>
<dbReference type="Gene3D" id="3.10.580.10">
    <property type="entry name" value="CBS-domain"/>
    <property type="match status" value="1"/>
</dbReference>
<dbReference type="Pfam" id="PF00571">
    <property type="entry name" value="CBS"/>
    <property type="match status" value="2"/>
</dbReference>
<protein>
    <submittedName>
        <fullName evidence="4">CBS domain-containing protein</fullName>
    </submittedName>
</protein>
<dbReference type="RefSeq" id="WP_077547586.1">
    <property type="nucleotide sequence ID" value="NZ_JACHEJ010000035.1"/>
</dbReference>
<evidence type="ECO:0000256" key="2">
    <source>
        <dbReference type="PROSITE-ProRule" id="PRU00703"/>
    </source>
</evidence>
<dbReference type="PANTHER" id="PTHR48108">
    <property type="entry name" value="CBS DOMAIN-CONTAINING PROTEIN CBSX2, CHLOROPLASTIC"/>
    <property type="match status" value="1"/>
</dbReference>
<organism evidence="4 5">
    <name type="scientific">Pseudorhizobium flavum</name>
    <dbReference type="NCBI Taxonomy" id="1335061"/>
    <lineage>
        <taxon>Bacteria</taxon>
        <taxon>Pseudomonadati</taxon>
        <taxon>Pseudomonadota</taxon>
        <taxon>Alphaproteobacteria</taxon>
        <taxon>Hyphomicrobiales</taxon>
        <taxon>Rhizobiaceae</taxon>
        <taxon>Rhizobium/Agrobacterium group</taxon>
        <taxon>Pseudorhizobium</taxon>
    </lineage>
</organism>
<dbReference type="PROSITE" id="PS51371">
    <property type="entry name" value="CBS"/>
    <property type="match status" value="2"/>
</dbReference>
<evidence type="ECO:0000313" key="4">
    <source>
        <dbReference type="EMBL" id="MBB6182497.1"/>
    </source>
</evidence>
<name>A0A7W9Z234_9HYPH</name>
<dbReference type="AlphaFoldDB" id="A0A7W9Z234"/>
<evidence type="ECO:0000259" key="3">
    <source>
        <dbReference type="PROSITE" id="PS51371"/>
    </source>
</evidence>
<comment type="caution">
    <text evidence="4">The sequence shown here is derived from an EMBL/GenBank/DDBJ whole genome shotgun (WGS) entry which is preliminary data.</text>
</comment>
<keyword evidence="5" id="KW-1185">Reference proteome</keyword>
<dbReference type="Proteomes" id="UP000535501">
    <property type="component" value="Unassembled WGS sequence"/>
</dbReference>
<accession>A0A7W9Z234</accession>
<feature type="domain" description="CBS" evidence="3">
    <location>
        <begin position="6"/>
        <end position="67"/>
    </location>
</feature>
<dbReference type="InterPro" id="IPR000644">
    <property type="entry name" value="CBS_dom"/>
</dbReference>
<dbReference type="PANTHER" id="PTHR48108:SF26">
    <property type="entry name" value="CBS DOMAIN-CONTAINING PROTEIN DDB_G0289609"/>
    <property type="match status" value="1"/>
</dbReference>